<accession>A0A3B0NZ78</accession>
<evidence type="ECO:0000313" key="2">
    <source>
        <dbReference type="Proteomes" id="UP000259864"/>
    </source>
</evidence>
<dbReference type="KEGG" id="mala:NCTC10135_00635"/>
<dbReference type="EMBL" id="LS991949">
    <property type="protein sequence ID" value="SYV90118.1"/>
    <property type="molecule type" value="Genomic_DNA"/>
</dbReference>
<protein>
    <submittedName>
        <fullName evidence="1">Uncharacterized protein</fullName>
    </submittedName>
</protein>
<dbReference type="AlphaFoldDB" id="A0A3B0NZ78"/>
<evidence type="ECO:0000313" key="1">
    <source>
        <dbReference type="EMBL" id="SYV90118.1"/>
    </source>
</evidence>
<reference evidence="2" key="1">
    <citation type="submission" date="2018-06" db="EMBL/GenBank/DDBJ databases">
        <authorList>
            <consortium name="Pathogen Informatics"/>
        </authorList>
    </citation>
    <scope>NUCLEOTIDE SEQUENCE [LARGE SCALE GENOMIC DNA]</scope>
    <source>
        <strain evidence="2">NCTC10135</strain>
    </source>
</reference>
<proteinExistence type="predicted"/>
<organism evidence="1 2">
    <name type="scientific">Metamycoplasma alkalescens</name>
    <dbReference type="NCBI Taxonomy" id="45363"/>
    <lineage>
        <taxon>Bacteria</taxon>
        <taxon>Bacillati</taxon>
        <taxon>Mycoplasmatota</taxon>
        <taxon>Mycoplasmoidales</taxon>
        <taxon>Metamycoplasmataceae</taxon>
        <taxon>Metamycoplasma</taxon>
    </lineage>
</organism>
<dbReference type="Proteomes" id="UP000259864">
    <property type="component" value="Chromosome 1"/>
</dbReference>
<gene>
    <name evidence="1" type="ORF">NCTC10135_00635</name>
</gene>
<name>A0A3B0NZ78_9BACT</name>
<sequence>MKEDLKINANLKPLFVLKKGMILKRKNLDKNNEENYFYISGISKRKIGDTKYAIKYLLKDSKIKDEKQGKVKNNIPELSTTSLLEKFEIINMDELGNEYKFNINK</sequence>